<dbReference type="InterPro" id="IPR003782">
    <property type="entry name" value="SCO1/SenC"/>
</dbReference>
<comment type="similarity">
    <text evidence="1">Belongs to the SCO1/2 family.</text>
</comment>
<keyword evidence="3" id="KW-0479">Metal-binding</keyword>
<dbReference type="Proteomes" id="UP000011607">
    <property type="component" value="Unassembled WGS sequence"/>
</dbReference>
<dbReference type="STRING" id="1227454.C446_12272"/>
<keyword evidence="4" id="KW-1015">Disulfide bond</keyword>
<dbReference type="CDD" id="cd02968">
    <property type="entry name" value="SCO"/>
    <property type="match status" value="1"/>
</dbReference>
<proteinExistence type="inferred from homology"/>
<feature type="binding site" evidence="3">
    <location>
        <position position="91"/>
    </location>
    <ligand>
        <name>Cu cation</name>
        <dbReference type="ChEBI" id="CHEBI:23378"/>
    </ligand>
</feature>
<feature type="binding site" evidence="3">
    <location>
        <position position="183"/>
    </location>
    <ligand>
        <name>Cu cation</name>
        <dbReference type="ChEBI" id="CHEBI:23378"/>
    </ligand>
</feature>
<dbReference type="GO" id="GO:0046872">
    <property type="term" value="F:metal ion binding"/>
    <property type="evidence" value="ECO:0007669"/>
    <property type="project" value="UniProtKB-KW"/>
</dbReference>
<dbReference type="EMBL" id="AOMA01000122">
    <property type="protein sequence ID" value="EMA35468.1"/>
    <property type="molecule type" value="Genomic_DNA"/>
</dbReference>
<sequence>MHRRHALTLGATAGLTTVAGCLTGMLDDSADNAVLEPPEAGVPSGVSYPTYGDPFPTFELEDPLAETTVDVDALEDALVATAFFASCPAECIPLMDSIAQVQRNAGERGLADGTRFLAVTFDPERDTADALRDHADMLDIDYEADNWHYLRPDGPEAATAVVDDELGVPFEREELGDDYEFIHIAVTFLVNPDGYVERAYRGEDPDSNRITDDLERLLDGLE</sequence>
<dbReference type="eggNOG" id="arCOG00313">
    <property type="taxonomic scope" value="Archaea"/>
</dbReference>
<gene>
    <name evidence="6" type="ORF">C446_12272</name>
</gene>
<evidence type="ECO:0000256" key="2">
    <source>
        <dbReference type="ARBA" id="ARBA00023008"/>
    </source>
</evidence>
<comment type="caution">
    <text evidence="6">The sequence shown here is derived from an EMBL/GenBank/DDBJ whole genome shotgun (WGS) entry which is preliminary data.</text>
</comment>
<evidence type="ECO:0000256" key="4">
    <source>
        <dbReference type="PIRSR" id="PIRSR603782-2"/>
    </source>
</evidence>
<dbReference type="InterPro" id="IPR013766">
    <property type="entry name" value="Thioredoxin_domain"/>
</dbReference>
<evidence type="ECO:0000259" key="5">
    <source>
        <dbReference type="PROSITE" id="PS51352"/>
    </source>
</evidence>
<dbReference type="InterPro" id="IPR036249">
    <property type="entry name" value="Thioredoxin-like_sf"/>
</dbReference>
<protein>
    <submittedName>
        <fullName evidence="6">Electron transporter SCO1/SenC</fullName>
    </submittedName>
</protein>
<name>M0LQV4_9EURY</name>
<dbReference type="OrthoDB" id="27579at2157"/>
<evidence type="ECO:0000313" key="6">
    <source>
        <dbReference type="EMBL" id="EMA35468.1"/>
    </source>
</evidence>
<dbReference type="PROSITE" id="PS51352">
    <property type="entry name" value="THIOREDOXIN_2"/>
    <property type="match status" value="1"/>
</dbReference>
<feature type="disulfide bond" description="Redox-active" evidence="4">
    <location>
        <begin position="87"/>
        <end position="91"/>
    </location>
</feature>
<dbReference type="Pfam" id="PF02630">
    <property type="entry name" value="SCO1-SenC"/>
    <property type="match status" value="1"/>
</dbReference>
<keyword evidence="7" id="KW-1185">Reference proteome</keyword>
<dbReference type="RefSeq" id="WP_006673363.1">
    <property type="nucleotide sequence ID" value="NZ_AOMA01000122.1"/>
</dbReference>
<evidence type="ECO:0000313" key="7">
    <source>
        <dbReference type="Proteomes" id="UP000011607"/>
    </source>
</evidence>
<dbReference type="Gene3D" id="3.40.30.10">
    <property type="entry name" value="Glutaredoxin"/>
    <property type="match status" value="1"/>
</dbReference>
<feature type="domain" description="Thioredoxin" evidence="5">
    <location>
        <begin position="49"/>
        <end position="222"/>
    </location>
</feature>
<evidence type="ECO:0000256" key="1">
    <source>
        <dbReference type="ARBA" id="ARBA00010996"/>
    </source>
</evidence>
<dbReference type="PATRIC" id="fig|1227454.3.peg.2506"/>
<dbReference type="PROSITE" id="PS51257">
    <property type="entry name" value="PROKAR_LIPOPROTEIN"/>
    <property type="match status" value="1"/>
</dbReference>
<evidence type="ECO:0000256" key="3">
    <source>
        <dbReference type="PIRSR" id="PIRSR603782-1"/>
    </source>
</evidence>
<organism evidence="6 7">
    <name type="scientific">Halobiforma nitratireducens JCM 10879</name>
    <dbReference type="NCBI Taxonomy" id="1227454"/>
    <lineage>
        <taxon>Archaea</taxon>
        <taxon>Methanobacteriati</taxon>
        <taxon>Methanobacteriota</taxon>
        <taxon>Stenosarchaea group</taxon>
        <taxon>Halobacteria</taxon>
        <taxon>Halobacteriales</taxon>
        <taxon>Natrialbaceae</taxon>
        <taxon>Halobiforma</taxon>
    </lineage>
</organism>
<reference evidence="6 7" key="1">
    <citation type="journal article" date="2014" name="PLoS Genet.">
        <title>Phylogenetically driven sequencing of extremely halophilic archaea reveals strategies for static and dynamic osmo-response.</title>
        <authorList>
            <person name="Becker E.A."/>
            <person name="Seitzer P.M."/>
            <person name="Tritt A."/>
            <person name="Larsen D."/>
            <person name="Krusor M."/>
            <person name="Yao A.I."/>
            <person name="Wu D."/>
            <person name="Madern D."/>
            <person name="Eisen J.A."/>
            <person name="Darling A.E."/>
            <person name="Facciotti M.T."/>
        </authorList>
    </citation>
    <scope>NUCLEOTIDE SEQUENCE [LARGE SCALE GENOMIC DNA]</scope>
    <source>
        <strain evidence="6 7">JCM 10879</strain>
    </source>
</reference>
<keyword evidence="2 3" id="KW-0186">Copper</keyword>
<dbReference type="AlphaFoldDB" id="M0LQV4"/>
<accession>M0LQV4</accession>
<feature type="binding site" evidence="3">
    <location>
        <position position="87"/>
    </location>
    <ligand>
        <name>Cu cation</name>
        <dbReference type="ChEBI" id="CHEBI:23378"/>
    </ligand>
</feature>
<dbReference type="SUPFAM" id="SSF52833">
    <property type="entry name" value="Thioredoxin-like"/>
    <property type="match status" value="1"/>
</dbReference>